<reference evidence="9" key="1">
    <citation type="journal article" date="2017" name="Nat. Microbiol.">
        <title>Global analysis of biosynthetic gene clusters reveals vast potential of secondary metabolite production in Penicillium species.</title>
        <authorList>
            <person name="Nielsen J.C."/>
            <person name="Grijseels S."/>
            <person name="Prigent S."/>
            <person name="Ji B."/>
            <person name="Dainat J."/>
            <person name="Nielsen K.F."/>
            <person name="Frisvad J.C."/>
            <person name="Workman M."/>
            <person name="Nielsen J."/>
        </authorList>
    </citation>
    <scope>NUCLEOTIDE SEQUENCE [LARGE SCALE GENOMIC DNA]</scope>
    <source>
        <strain evidence="9">IBT 11843</strain>
    </source>
</reference>
<feature type="transmembrane region" description="Helical" evidence="7">
    <location>
        <begin position="192"/>
        <end position="213"/>
    </location>
</feature>
<dbReference type="STRING" id="69771.A0A1V6PNY9"/>
<comment type="similarity">
    <text evidence="2">Belongs to the acetate uptake transporter (AceTr) (TC 2.A.96) family.</text>
</comment>
<dbReference type="Pfam" id="PF01184">
    <property type="entry name" value="Gpr1_Fun34_YaaH"/>
    <property type="match status" value="1"/>
</dbReference>
<accession>A0A1V6PNY9</accession>
<keyword evidence="4 7" id="KW-1133">Transmembrane helix</keyword>
<dbReference type="InterPro" id="IPR000791">
    <property type="entry name" value="Gpr1/Fun34/SatP-like"/>
</dbReference>
<feature type="transmembrane region" description="Helical" evidence="7">
    <location>
        <begin position="65"/>
        <end position="87"/>
    </location>
</feature>
<evidence type="ECO:0000313" key="8">
    <source>
        <dbReference type="EMBL" id="OQD78728.1"/>
    </source>
</evidence>
<dbReference type="GO" id="GO:0005886">
    <property type="term" value="C:plasma membrane"/>
    <property type="evidence" value="ECO:0007669"/>
    <property type="project" value="TreeGrafter"/>
</dbReference>
<dbReference type="GO" id="GO:0015123">
    <property type="term" value="F:acetate transmembrane transporter activity"/>
    <property type="evidence" value="ECO:0007669"/>
    <property type="project" value="TreeGrafter"/>
</dbReference>
<dbReference type="AlphaFoldDB" id="A0A1V6PNY9"/>
<evidence type="ECO:0000256" key="7">
    <source>
        <dbReference type="SAM" id="Phobius"/>
    </source>
</evidence>
<name>A0A1V6PNY9_PENDC</name>
<dbReference type="PANTHER" id="PTHR31123">
    <property type="entry name" value="ACCUMULATION OF DYADS PROTEIN 2-RELATED"/>
    <property type="match status" value="1"/>
</dbReference>
<comment type="caution">
    <text evidence="8">The sequence shown here is derived from an EMBL/GenBank/DDBJ whole genome shotgun (WGS) entry which is preliminary data.</text>
</comment>
<feature type="transmembrane region" description="Helical" evidence="7">
    <location>
        <begin position="225"/>
        <end position="245"/>
    </location>
</feature>
<evidence type="ECO:0008006" key="10">
    <source>
        <dbReference type="Google" id="ProtNLM"/>
    </source>
</evidence>
<protein>
    <recommendedName>
        <fullName evidence="10">GPR1/FUN34/YaaH-class plasma membrane protein</fullName>
    </recommendedName>
</protein>
<keyword evidence="5 7" id="KW-0472">Membrane</keyword>
<keyword evidence="9" id="KW-1185">Reference proteome</keyword>
<dbReference type="PANTHER" id="PTHR31123:SF4">
    <property type="entry name" value="PROTEIN ALCS"/>
    <property type="match status" value="1"/>
</dbReference>
<evidence type="ECO:0000256" key="6">
    <source>
        <dbReference type="SAM" id="MobiDB-lite"/>
    </source>
</evidence>
<feature type="compositionally biased region" description="Polar residues" evidence="6">
    <location>
        <begin position="13"/>
        <end position="24"/>
    </location>
</feature>
<dbReference type="InterPro" id="IPR051633">
    <property type="entry name" value="AceTr"/>
</dbReference>
<feature type="transmembrane region" description="Helical" evidence="7">
    <location>
        <begin position="164"/>
        <end position="185"/>
    </location>
</feature>
<gene>
    <name evidence="8" type="ORF">PENDEC_c001G02204</name>
</gene>
<feature type="region of interest" description="Disordered" evidence="6">
    <location>
        <begin position="1"/>
        <end position="24"/>
    </location>
</feature>
<comment type="subcellular location">
    <subcellularLocation>
        <location evidence="1">Membrane</location>
        <topology evidence="1">Multi-pass membrane protein</topology>
    </subcellularLocation>
</comment>
<evidence type="ECO:0000256" key="2">
    <source>
        <dbReference type="ARBA" id="ARBA00005587"/>
    </source>
</evidence>
<evidence type="ECO:0000256" key="3">
    <source>
        <dbReference type="ARBA" id="ARBA00022692"/>
    </source>
</evidence>
<evidence type="ECO:0000256" key="5">
    <source>
        <dbReference type="ARBA" id="ARBA00023136"/>
    </source>
</evidence>
<dbReference type="OMA" id="VCATRTN"/>
<dbReference type="EMBL" id="MDYL01000001">
    <property type="protein sequence ID" value="OQD78728.1"/>
    <property type="molecule type" value="Genomic_DNA"/>
</dbReference>
<evidence type="ECO:0000313" key="9">
    <source>
        <dbReference type="Proteomes" id="UP000191522"/>
    </source>
</evidence>
<proteinExistence type="inferred from homology"/>
<dbReference type="Proteomes" id="UP000191522">
    <property type="component" value="Unassembled WGS sequence"/>
</dbReference>
<keyword evidence="3 7" id="KW-0812">Transmembrane</keyword>
<feature type="transmembrane region" description="Helical" evidence="7">
    <location>
        <begin position="123"/>
        <end position="144"/>
    </location>
</feature>
<evidence type="ECO:0000256" key="4">
    <source>
        <dbReference type="ARBA" id="ARBA00022989"/>
    </source>
</evidence>
<evidence type="ECO:0000256" key="1">
    <source>
        <dbReference type="ARBA" id="ARBA00004141"/>
    </source>
</evidence>
<feature type="transmembrane region" description="Helical" evidence="7">
    <location>
        <begin position="93"/>
        <end position="116"/>
    </location>
</feature>
<sequence length="288" mass="30592">MTGKTDGIWRGDYNNSQSDGETMQPLTQVPTSLTLSAEQFEKLYLSPMLHRQGNLAKSLGNPTPLGIGGFLITATPLACCLMSWRGAGGSGAAFSGVAILFGGLLLVLSSILEFILGNTFTTLCFGHLGAFLLAFGATMTPAFNAAAPYSPDGTDTLAGLHAPGFLNTFAFFFLFMGLLMTIYTVCATRTNLPFFLVLLGTAMTFILLAAAYWKLGEGNMVVGNRLTVGAGAALFSATIFGFYLLTAQALDSVGFPVSLPVCDLGFLWTRANKQRDPEMANEANNKQE</sequence>
<organism evidence="8 9">
    <name type="scientific">Penicillium decumbens</name>
    <dbReference type="NCBI Taxonomy" id="69771"/>
    <lineage>
        <taxon>Eukaryota</taxon>
        <taxon>Fungi</taxon>
        <taxon>Dikarya</taxon>
        <taxon>Ascomycota</taxon>
        <taxon>Pezizomycotina</taxon>
        <taxon>Eurotiomycetes</taxon>
        <taxon>Eurotiomycetidae</taxon>
        <taxon>Eurotiales</taxon>
        <taxon>Aspergillaceae</taxon>
        <taxon>Penicillium</taxon>
    </lineage>
</organism>
<dbReference type="OrthoDB" id="3648309at2759"/>